<dbReference type="PANTHER" id="PTHR43622">
    <property type="entry name" value="3-DEHYDROQUINATE SYNTHASE"/>
    <property type="match status" value="1"/>
</dbReference>
<keyword evidence="12 19" id="KW-0479">Metal-binding</keyword>
<sequence length="371" mass="39854">MTRELSVELGERGYPIRIGPGLLENLGPEVAATGLKGRGLVLTDETVFRRYGERCVASLAGVCEPRVLSVPAGEKSKCRDTLFEVYDAMLEHGMDRGSFLVALGGGVVGDLGGYAAASYLRGIPFVQVPTTLLAMVDSSVGGKTGINLPQGKNLVGAFHQPRLVLADTETLKSLDARPFRAGMAEVVKYGVIRDRALFELLERSAKDFAAGVCPDMDLSGEEGSRLGEVIEQCCRIKADVVAEDEREGGLRAILNFGHTLAHALENSGGYSDWLHGEAVAVGMVYAARLSTQLHGLPAEEAGRIEGLLQALGLPVRTPGADWSVLRDIMGRDKKVRDGRVRFVLADRIGHAEPGFEAPGETLESVWREMAR</sequence>
<dbReference type="PANTHER" id="PTHR43622:SF7">
    <property type="entry name" value="3-DEHYDROQUINATE SYNTHASE, CHLOROPLASTIC"/>
    <property type="match status" value="1"/>
</dbReference>
<dbReference type="STRING" id="1307763.L21SP4_00891"/>
<keyword evidence="11 19" id="KW-0028">Amino-acid biosynthesis</keyword>
<reference evidence="23" key="1">
    <citation type="submission" date="2015-02" db="EMBL/GenBank/DDBJ databases">
        <title>Description and complete genome sequence of the first cultured representative of the subdivision 5 of the Verrucomicrobia phylum.</title>
        <authorList>
            <person name="Spring S."/>
            <person name="Bunk B."/>
            <person name="Sproer C."/>
            <person name="Klenk H.-P."/>
        </authorList>
    </citation>
    <scope>NUCLEOTIDE SEQUENCE [LARGE SCALE GENOMIC DNA]</scope>
    <source>
        <strain evidence="23">L21-Fru-AB</strain>
    </source>
</reference>
<dbReference type="GO" id="GO:0005737">
    <property type="term" value="C:cytoplasm"/>
    <property type="evidence" value="ECO:0007669"/>
    <property type="project" value="UniProtKB-SubCell"/>
</dbReference>
<evidence type="ECO:0000313" key="23">
    <source>
        <dbReference type="Proteomes" id="UP000035268"/>
    </source>
</evidence>
<feature type="binding site" evidence="19">
    <location>
        <begin position="130"/>
        <end position="131"/>
    </location>
    <ligand>
        <name>NAD(+)</name>
        <dbReference type="ChEBI" id="CHEBI:57540"/>
    </ligand>
</feature>
<dbReference type="GO" id="GO:0009423">
    <property type="term" value="P:chorismate biosynthetic process"/>
    <property type="evidence" value="ECO:0007669"/>
    <property type="project" value="UniProtKB-UniRule"/>
</dbReference>
<comment type="caution">
    <text evidence="19">Lacks conserved residue(s) required for the propagation of feature annotation.</text>
</comment>
<proteinExistence type="inferred from homology"/>
<feature type="binding site" evidence="19">
    <location>
        <position position="152"/>
    </location>
    <ligand>
        <name>NAD(+)</name>
        <dbReference type="ChEBI" id="CHEBI:57540"/>
    </ligand>
</feature>
<keyword evidence="14 19" id="KW-0862">Zinc</keyword>
<dbReference type="InterPro" id="IPR030960">
    <property type="entry name" value="DHQS/DOIS_N"/>
</dbReference>
<dbReference type="HAMAP" id="MF_00110">
    <property type="entry name" value="DHQ_synthase"/>
    <property type="match status" value="1"/>
</dbReference>
<evidence type="ECO:0000256" key="15">
    <source>
        <dbReference type="ARBA" id="ARBA00023027"/>
    </source>
</evidence>
<dbReference type="Proteomes" id="UP000035268">
    <property type="component" value="Chromosome"/>
</dbReference>
<dbReference type="SUPFAM" id="SSF56796">
    <property type="entry name" value="Dehydroquinate synthase-like"/>
    <property type="match status" value="1"/>
</dbReference>
<comment type="pathway">
    <text evidence="6 19">Metabolic intermediate biosynthesis; chorismate biosynthesis; chorismate from D-erythrose 4-phosphate and phosphoenolpyruvate: step 2/7.</text>
</comment>
<evidence type="ECO:0000256" key="17">
    <source>
        <dbReference type="ARBA" id="ARBA00023239"/>
    </source>
</evidence>
<accession>A0A0G3EIZ8</accession>
<feature type="binding site" evidence="19">
    <location>
        <position position="275"/>
    </location>
    <ligand>
        <name>Zn(2+)</name>
        <dbReference type="ChEBI" id="CHEBI:29105"/>
    </ligand>
</feature>
<dbReference type="Gene3D" id="1.20.1090.10">
    <property type="entry name" value="Dehydroquinate synthase-like - alpha domain"/>
    <property type="match status" value="1"/>
</dbReference>
<dbReference type="PIRSF" id="PIRSF001455">
    <property type="entry name" value="DHQ_synth"/>
    <property type="match status" value="1"/>
</dbReference>
<dbReference type="EMBL" id="CP010904">
    <property type="protein sequence ID" value="AKJ64154.1"/>
    <property type="molecule type" value="Genomic_DNA"/>
</dbReference>
<name>A0A0G3EIZ8_9BACT</name>
<dbReference type="Pfam" id="PF24621">
    <property type="entry name" value="DHQS_C"/>
    <property type="match status" value="1"/>
</dbReference>
<dbReference type="OrthoDB" id="9806583at2"/>
<evidence type="ECO:0000256" key="3">
    <source>
        <dbReference type="ARBA" id="ARBA00001947"/>
    </source>
</evidence>
<keyword evidence="23" id="KW-1185">Reference proteome</keyword>
<dbReference type="RefSeq" id="WP_052881513.1">
    <property type="nucleotide sequence ID" value="NZ_CP010904.1"/>
</dbReference>
<evidence type="ECO:0000313" key="22">
    <source>
        <dbReference type="EMBL" id="AKJ64154.1"/>
    </source>
</evidence>
<feature type="domain" description="3-dehydroquinate synthase C-terminal" evidence="21">
    <location>
        <begin position="182"/>
        <end position="335"/>
    </location>
</feature>
<evidence type="ECO:0000256" key="18">
    <source>
        <dbReference type="ARBA" id="ARBA00023285"/>
    </source>
</evidence>
<evidence type="ECO:0000259" key="21">
    <source>
        <dbReference type="Pfam" id="PF24621"/>
    </source>
</evidence>
<dbReference type="GO" id="GO:0009073">
    <property type="term" value="P:aromatic amino acid family biosynthetic process"/>
    <property type="evidence" value="ECO:0007669"/>
    <property type="project" value="UniProtKB-KW"/>
</dbReference>
<feature type="binding site" evidence="19">
    <location>
        <begin position="106"/>
        <end position="110"/>
    </location>
    <ligand>
        <name>NAD(+)</name>
        <dbReference type="ChEBI" id="CHEBI:57540"/>
    </ligand>
</feature>
<comment type="cofactor">
    <cofactor evidence="2 19">
        <name>NAD(+)</name>
        <dbReference type="ChEBI" id="CHEBI:57540"/>
    </cofactor>
</comment>
<keyword evidence="18 19" id="KW-0170">Cobalt</keyword>
<feature type="binding site" evidence="19">
    <location>
        <position position="258"/>
    </location>
    <ligand>
        <name>Zn(2+)</name>
        <dbReference type="ChEBI" id="CHEBI:29105"/>
    </ligand>
</feature>
<comment type="function">
    <text evidence="4 19">Catalyzes the conversion of 3-deoxy-D-arabino-heptulosonate 7-phosphate (DAHP) to dehydroquinate (DHQ).</text>
</comment>
<comment type="catalytic activity">
    <reaction evidence="1 19">
        <text>7-phospho-2-dehydro-3-deoxy-D-arabino-heptonate = 3-dehydroquinate + phosphate</text>
        <dbReference type="Rhea" id="RHEA:21968"/>
        <dbReference type="ChEBI" id="CHEBI:32364"/>
        <dbReference type="ChEBI" id="CHEBI:43474"/>
        <dbReference type="ChEBI" id="CHEBI:58394"/>
        <dbReference type="EC" id="4.2.3.4"/>
    </reaction>
</comment>
<reference evidence="22 23" key="2">
    <citation type="journal article" date="2016" name="ISME J.">
        <title>Characterization of the first cultured representative of Verrucomicrobia subdivision 5 indicates the proposal of a novel phylum.</title>
        <authorList>
            <person name="Spring S."/>
            <person name="Bunk B."/>
            <person name="Sproer C."/>
            <person name="Schumann P."/>
            <person name="Rohde M."/>
            <person name="Tindall B.J."/>
            <person name="Klenk H.P."/>
        </authorList>
    </citation>
    <scope>NUCLEOTIDE SEQUENCE [LARGE SCALE GENOMIC DNA]</scope>
    <source>
        <strain evidence="22 23">L21-Fru-AB</strain>
    </source>
</reference>
<dbReference type="GO" id="GO:0000166">
    <property type="term" value="F:nucleotide binding"/>
    <property type="evidence" value="ECO:0007669"/>
    <property type="project" value="UniProtKB-KW"/>
</dbReference>
<evidence type="ECO:0000256" key="11">
    <source>
        <dbReference type="ARBA" id="ARBA00022605"/>
    </source>
</evidence>
<evidence type="ECO:0000256" key="16">
    <source>
        <dbReference type="ARBA" id="ARBA00023141"/>
    </source>
</evidence>
<dbReference type="AlphaFoldDB" id="A0A0G3EIZ8"/>
<feature type="domain" description="3-dehydroquinate synthase N-terminal" evidence="20">
    <location>
        <begin position="68"/>
        <end position="180"/>
    </location>
</feature>
<gene>
    <name evidence="19 22" type="primary">aroB</name>
    <name evidence="22" type="ORF">L21SP4_00891</name>
</gene>
<keyword evidence="17 19" id="KW-0456">Lyase</keyword>
<comment type="similarity">
    <text evidence="7 19">Belongs to the sugar phosphate cyclases superfamily. Dehydroquinate synthase family.</text>
</comment>
<evidence type="ECO:0000256" key="12">
    <source>
        <dbReference type="ARBA" id="ARBA00022723"/>
    </source>
</evidence>
<dbReference type="CDD" id="cd08195">
    <property type="entry name" value="DHQS"/>
    <property type="match status" value="1"/>
</dbReference>
<evidence type="ECO:0000256" key="1">
    <source>
        <dbReference type="ARBA" id="ARBA00001393"/>
    </source>
</evidence>
<dbReference type="GO" id="GO:0008652">
    <property type="term" value="P:amino acid biosynthetic process"/>
    <property type="evidence" value="ECO:0007669"/>
    <property type="project" value="UniProtKB-KW"/>
</dbReference>
<evidence type="ECO:0000256" key="10">
    <source>
        <dbReference type="ARBA" id="ARBA00022490"/>
    </source>
</evidence>
<dbReference type="PATRIC" id="fig|1609981.3.peg.930"/>
<protein>
    <recommendedName>
        <fullName evidence="9 19">3-dehydroquinate synthase</fullName>
        <shortName evidence="19">DHQS</shortName>
        <ecNumber evidence="8 19">4.2.3.4</ecNumber>
    </recommendedName>
</protein>
<comment type="subcellular location">
    <subcellularLocation>
        <location evidence="5 19">Cytoplasm</location>
    </subcellularLocation>
</comment>
<evidence type="ECO:0000256" key="19">
    <source>
        <dbReference type="HAMAP-Rule" id="MF_00110"/>
    </source>
</evidence>
<keyword evidence="13 19" id="KW-0547">Nucleotide-binding</keyword>
<keyword evidence="10 19" id="KW-0963">Cytoplasm</keyword>
<dbReference type="InterPro" id="IPR056179">
    <property type="entry name" value="DHQS_C"/>
</dbReference>
<dbReference type="EC" id="4.2.3.4" evidence="8 19"/>
<dbReference type="KEGG" id="vbl:L21SP4_00891"/>
<dbReference type="FunFam" id="3.40.50.1970:FF:000007">
    <property type="entry name" value="Pentafunctional AROM polypeptide"/>
    <property type="match status" value="1"/>
</dbReference>
<evidence type="ECO:0000256" key="2">
    <source>
        <dbReference type="ARBA" id="ARBA00001911"/>
    </source>
</evidence>
<keyword evidence="15 19" id="KW-0520">NAD</keyword>
<dbReference type="GO" id="GO:0046872">
    <property type="term" value="F:metal ion binding"/>
    <property type="evidence" value="ECO:0007669"/>
    <property type="project" value="UniProtKB-KW"/>
</dbReference>
<dbReference type="GO" id="GO:0003856">
    <property type="term" value="F:3-dehydroquinate synthase activity"/>
    <property type="evidence" value="ECO:0007669"/>
    <property type="project" value="UniProtKB-UniRule"/>
</dbReference>
<keyword evidence="16 19" id="KW-0057">Aromatic amino acid biosynthesis</keyword>
<evidence type="ECO:0000259" key="20">
    <source>
        <dbReference type="Pfam" id="PF01761"/>
    </source>
</evidence>
<feature type="binding site" evidence="19">
    <location>
        <position position="185"/>
    </location>
    <ligand>
        <name>Zn(2+)</name>
        <dbReference type="ChEBI" id="CHEBI:29105"/>
    </ligand>
</feature>
<dbReference type="Gene3D" id="3.40.50.1970">
    <property type="match status" value="1"/>
</dbReference>
<evidence type="ECO:0000256" key="6">
    <source>
        <dbReference type="ARBA" id="ARBA00004661"/>
    </source>
</evidence>
<evidence type="ECO:0000256" key="9">
    <source>
        <dbReference type="ARBA" id="ARBA00017684"/>
    </source>
</evidence>
<evidence type="ECO:0000256" key="7">
    <source>
        <dbReference type="ARBA" id="ARBA00005412"/>
    </source>
</evidence>
<dbReference type="UniPathway" id="UPA00053">
    <property type="reaction ID" value="UER00085"/>
</dbReference>
<feature type="binding site" evidence="19">
    <location>
        <position position="143"/>
    </location>
    <ligand>
        <name>NAD(+)</name>
        <dbReference type="ChEBI" id="CHEBI:57540"/>
    </ligand>
</feature>
<evidence type="ECO:0000256" key="4">
    <source>
        <dbReference type="ARBA" id="ARBA00003485"/>
    </source>
</evidence>
<dbReference type="Pfam" id="PF01761">
    <property type="entry name" value="DHQ_synthase"/>
    <property type="match status" value="1"/>
</dbReference>
<comment type="cofactor">
    <cofactor evidence="19">
        <name>Co(2+)</name>
        <dbReference type="ChEBI" id="CHEBI:48828"/>
    </cofactor>
    <cofactor evidence="19">
        <name>Zn(2+)</name>
        <dbReference type="ChEBI" id="CHEBI:29105"/>
    </cofactor>
    <text evidence="19">Binds 1 divalent metal cation per subunit. Can use either Co(2+) or Zn(2+).</text>
</comment>
<dbReference type="NCBIfam" id="TIGR01357">
    <property type="entry name" value="aroB"/>
    <property type="match status" value="1"/>
</dbReference>
<evidence type="ECO:0000256" key="13">
    <source>
        <dbReference type="ARBA" id="ARBA00022741"/>
    </source>
</evidence>
<dbReference type="InterPro" id="IPR050071">
    <property type="entry name" value="Dehydroquinate_synthase"/>
</dbReference>
<evidence type="ECO:0000256" key="8">
    <source>
        <dbReference type="ARBA" id="ARBA00013031"/>
    </source>
</evidence>
<comment type="cofactor">
    <cofactor evidence="3">
        <name>Zn(2+)</name>
        <dbReference type="ChEBI" id="CHEBI:29105"/>
    </cofactor>
</comment>
<dbReference type="InterPro" id="IPR016037">
    <property type="entry name" value="DHQ_synth_AroB"/>
</dbReference>
<dbReference type="InterPro" id="IPR030963">
    <property type="entry name" value="DHQ_synth_fam"/>
</dbReference>
<evidence type="ECO:0000256" key="14">
    <source>
        <dbReference type="ARBA" id="ARBA00022833"/>
    </source>
</evidence>
<organism evidence="22 23">
    <name type="scientific">Kiritimatiella glycovorans</name>
    <dbReference type="NCBI Taxonomy" id="1307763"/>
    <lineage>
        <taxon>Bacteria</taxon>
        <taxon>Pseudomonadati</taxon>
        <taxon>Kiritimatiellota</taxon>
        <taxon>Kiritimatiellia</taxon>
        <taxon>Kiritimatiellales</taxon>
        <taxon>Kiritimatiellaceae</taxon>
        <taxon>Kiritimatiella</taxon>
    </lineage>
</organism>
<evidence type="ECO:0000256" key="5">
    <source>
        <dbReference type="ARBA" id="ARBA00004496"/>
    </source>
</evidence>